<dbReference type="InterPro" id="IPR029068">
    <property type="entry name" value="Glyas_Bleomycin-R_OHBP_Dase"/>
</dbReference>
<dbReference type="GO" id="GO:0051213">
    <property type="term" value="F:dioxygenase activity"/>
    <property type="evidence" value="ECO:0007669"/>
    <property type="project" value="UniProtKB-KW"/>
</dbReference>
<dbReference type="InterPro" id="IPR004360">
    <property type="entry name" value="Glyas_Fos-R_dOase_dom"/>
</dbReference>
<dbReference type="RefSeq" id="WP_023362183.1">
    <property type="nucleotide sequence ID" value="NC_022657.1"/>
</dbReference>
<dbReference type="EMBL" id="CP006272">
    <property type="protein sequence ID" value="AGZ41855.1"/>
    <property type="molecule type" value="Genomic_DNA"/>
</dbReference>
<dbReference type="Proteomes" id="UP000017746">
    <property type="component" value="Chromosome"/>
</dbReference>
<dbReference type="OrthoDB" id="9804907at2"/>
<sequence length="129" mass="13430">MTGVLQAVDCVQVPVPDLERGLAFYRDELGHELIWRTGTAAGLRLPGAGTELVLTTERDGLEVDFLVDDVGRAVAGVVAAGGSVRVEPFDIPVGRVAVVADPFGNDLTILDLSKGRYVTGPDGTVTGVA</sequence>
<dbReference type="PATRIC" id="fig|1246995.3.peg.3628"/>
<dbReference type="SUPFAM" id="SSF54593">
    <property type="entry name" value="Glyoxalase/Bleomycin resistance protein/Dihydroxybiphenyl dioxygenase"/>
    <property type="match status" value="1"/>
</dbReference>
<dbReference type="HOGENOM" id="CLU_124393_0_0_11"/>
<name>U5W1K0_9ACTN</name>
<feature type="domain" description="VOC" evidence="1">
    <location>
        <begin position="7"/>
        <end position="112"/>
    </location>
</feature>
<organism evidence="2 3">
    <name type="scientific">Actinoplanes friuliensis DSM 7358</name>
    <dbReference type="NCBI Taxonomy" id="1246995"/>
    <lineage>
        <taxon>Bacteria</taxon>
        <taxon>Bacillati</taxon>
        <taxon>Actinomycetota</taxon>
        <taxon>Actinomycetes</taxon>
        <taxon>Micromonosporales</taxon>
        <taxon>Micromonosporaceae</taxon>
        <taxon>Actinoplanes</taxon>
    </lineage>
</organism>
<dbReference type="Pfam" id="PF00903">
    <property type="entry name" value="Glyoxalase"/>
    <property type="match status" value="1"/>
</dbReference>
<evidence type="ECO:0000259" key="1">
    <source>
        <dbReference type="PROSITE" id="PS51819"/>
    </source>
</evidence>
<gene>
    <name evidence="2" type="ORF">AFR_17885</name>
</gene>
<proteinExistence type="predicted"/>
<dbReference type="eggNOG" id="COG0346">
    <property type="taxonomic scope" value="Bacteria"/>
</dbReference>
<accession>U5W1K0</accession>
<dbReference type="STRING" id="1246995.AFR_17885"/>
<dbReference type="KEGG" id="afs:AFR_17885"/>
<dbReference type="AlphaFoldDB" id="U5W1K0"/>
<reference evidence="2 3" key="1">
    <citation type="journal article" date="2014" name="J. Biotechnol.">
        <title>Complete genome sequence of the actinobacterium Actinoplanes friuliensis HAG 010964, producer of the lipopeptide antibiotic friulimycin.</title>
        <authorList>
            <person name="Ruckert C."/>
            <person name="Szczepanowski R."/>
            <person name="Albersmeier A."/>
            <person name="Goesmann A."/>
            <person name="Fischer N."/>
            <person name="Steinkamper A."/>
            <person name="Puhler A."/>
            <person name="Biener R."/>
            <person name="Schwartz D."/>
            <person name="Kalinowski J."/>
        </authorList>
    </citation>
    <scope>NUCLEOTIDE SEQUENCE [LARGE SCALE GENOMIC DNA]</scope>
    <source>
        <strain evidence="2 3">DSM 7358</strain>
    </source>
</reference>
<protein>
    <submittedName>
        <fullName evidence="2">Glyoxalase/bleomycin resistance protein/dioxygenase</fullName>
    </submittedName>
</protein>
<dbReference type="PROSITE" id="PS51819">
    <property type="entry name" value="VOC"/>
    <property type="match status" value="1"/>
</dbReference>
<dbReference type="InterPro" id="IPR037523">
    <property type="entry name" value="VOC_core"/>
</dbReference>
<evidence type="ECO:0000313" key="2">
    <source>
        <dbReference type="EMBL" id="AGZ41855.1"/>
    </source>
</evidence>
<keyword evidence="2" id="KW-0560">Oxidoreductase</keyword>
<keyword evidence="2" id="KW-0223">Dioxygenase</keyword>
<keyword evidence="3" id="KW-1185">Reference proteome</keyword>
<evidence type="ECO:0000313" key="3">
    <source>
        <dbReference type="Proteomes" id="UP000017746"/>
    </source>
</evidence>
<dbReference type="Gene3D" id="3.10.180.10">
    <property type="entry name" value="2,3-Dihydroxybiphenyl 1,2-Dioxygenase, domain 1"/>
    <property type="match status" value="1"/>
</dbReference>